<dbReference type="STRING" id="645134.A0A0L0HD19"/>
<feature type="domain" description="Carboxymuconolactone decarboxylase-like" evidence="1">
    <location>
        <begin position="210"/>
        <end position="266"/>
    </location>
</feature>
<dbReference type="Gene3D" id="1.20.1290.10">
    <property type="entry name" value="AhpD-like"/>
    <property type="match status" value="1"/>
</dbReference>
<evidence type="ECO:0000313" key="2">
    <source>
        <dbReference type="EMBL" id="KNC98849.1"/>
    </source>
</evidence>
<dbReference type="SUPFAM" id="SSF69118">
    <property type="entry name" value="AhpD-like"/>
    <property type="match status" value="1"/>
</dbReference>
<dbReference type="InterPro" id="IPR029032">
    <property type="entry name" value="AhpD-like"/>
</dbReference>
<dbReference type="AlphaFoldDB" id="A0A0L0HD19"/>
<dbReference type="OMA" id="WGHLKGA"/>
<dbReference type="Proteomes" id="UP000053201">
    <property type="component" value="Unassembled WGS sequence"/>
</dbReference>
<dbReference type="RefSeq" id="XP_016606889.1">
    <property type="nucleotide sequence ID" value="XM_016754033.1"/>
</dbReference>
<dbReference type="VEuPathDB" id="FungiDB:SPPG_05821"/>
<reference evidence="2 3" key="1">
    <citation type="submission" date="2009-08" db="EMBL/GenBank/DDBJ databases">
        <title>The Genome Sequence of Spizellomyces punctatus strain DAOM BR117.</title>
        <authorList>
            <consortium name="The Broad Institute Genome Sequencing Platform"/>
            <person name="Russ C."/>
            <person name="Cuomo C."/>
            <person name="Shea T."/>
            <person name="Young S.K."/>
            <person name="Zeng Q."/>
            <person name="Koehrsen M."/>
            <person name="Haas B."/>
            <person name="Borodovsky M."/>
            <person name="Guigo R."/>
            <person name="Alvarado L."/>
            <person name="Berlin A."/>
            <person name="Bochicchio J."/>
            <person name="Borenstein D."/>
            <person name="Chapman S."/>
            <person name="Chen Z."/>
            <person name="Engels R."/>
            <person name="Freedman E."/>
            <person name="Gellesch M."/>
            <person name="Goldberg J."/>
            <person name="Griggs A."/>
            <person name="Gujja S."/>
            <person name="Heiman D."/>
            <person name="Hepburn T."/>
            <person name="Howarth C."/>
            <person name="Jen D."/>
            <person name="Larson L."/>
            <person name="Lewis B."/>
            <person name="Mehta T."/>
            <person name="Park D."/>
            <person name="Pearson M."/>
            <person name="Roberts A."/>
            <person name="Saif S."/>
            <person name="Shenoy N."/>
            <person name="Sisk P."/>
            <person name="Stolte C."/>
            <person name="Sykes S."/>
            <person name="Thomson T."/>
            <person name="Walk T."/>
            <person name="White J."/>
            <person name="Yandava C."/>
            <person name="Burger G."/>
            <person name="Gray M.W."/>
            <person name="Holland P.W.H."/>
            <person name="King N."/>
            <person name="Lang F.B.F."/>
            <person name="Roger A.J."/>
            <person name="Ruiz-Trillo I."/>
            <person name="Lander E."/>
            <person name="Nusbaum C."/>
        </authorList>
    </citation>
    <scope>NUCLEOTIDE SEQUENCE [LARGE SCALE GENOMIC DNA]</scope>
    <source>
        <strain evidence="2 3">DAOM BR117</strain>
    </source>
</reference>
<evidence type="ECO:0000259" key="1">
    <source>
        <dbReference type="Pfam" id="PF02627"/>
    </source>
</evidence>
<sequence length="275" mass="29971">MVVHRPLLRPVPTSLFTHLVPAARICVRQVHVLRTPIVGTKTTMPTPNEEAVRSLLAAPEVAPLKKTSSWSILCAALTSANMPSVIPPAVTVMVKEVTTKDNSEIVRFLRVGREAIFKAYTVAGTPKAINGLTEFRTAAMEQCPEAWKELEDTTAASRIPEGFSDVQAWTARGEEMFDTIYNRSATRLKTILSGIHPDLLPLILSESYGKVLSNGDALDLKDTELVMVAALKVQGGAVSKQVESHRRGAIRMGVSQAEVEAAEFIADQIVVRFVE</sequence>
<proteinExistence type="predicted"/>
<dbReference type="GeneID" id="27689173"/>
<protein>
    <recommendedName>
        <fullName evidence="1">Carboxymuconolactone decarboxylase-like domain-containing protein</fullName>
    </recommendedName>
</protein>
<dbReference type="EMBL" id="KQ257459">
    <property type="protein sequence ID" value="KNC98849.1"/>
    <property type="molecule type" value="Genomic_DNA"/>
</dbReference>
<organism evidence="2 3">
    <name type="scientific">Spizellomyces punctatus (strain DAOM BR117)</name>
    <dbReference type="NCBI Taxonomy" id="645134"/>
    <lineage>
        <taxon>Eukaryota</taxon>
        <taxon>Fungi</taxon>
        <taxon>Fungi incertae sedis</taxon>
        <taxon>Chytridiomycota</taxon>
        <taxon>Chytridiomycota incertae sedis</taxon>
        <taxon>Chytridiomycetes</taxon>
        <taxon>Spizellomycetales</taxon>
        <taxon>Spizellomycetaceae</taxon>
        <taxon>Spizellomyces</taxon>
    </lineage>
</organism>
<keyword evidence="3" id="KW-1185">Reference proteome</keyword>
<name>A0A0L0HD19_SPIPD</name>
<dbReference type="InterPro" id="IPR052999">
    <property type="entry name" value="PTS1_Protein"/>
</dbReference>
<dbReference type="InterPro" id="IPR003779">
    <property type="entry name" value="CMD-like"/>
</dbReference>
<dbReference type="PANTHER" id="PTHR28180">
    <property type="entry name" value="CONSERVED MITOCHONDRIAL PROTEIN-RELATED"/>
    <property type="match status" value="1"/>
</dbReference>
<dbReference type="PANTHER" id="PTHR28180:SF2">
    <property type="entry name" value="PEROXISOMAL PROTEIN 2"/>
    <property type="match status" value="1"/>
</dbReference>
<evidence type="ECO:0000313" key="3">
    <source>
        <dbReference type="Proteomes" id="UP000053201"/>
    </source>
</evidence>
<accession>A0A0L0HD19</accession>
<dbReference type="InParanoid" id="A0A0L0HD19"/>
<dbReference type="Pfam" id="PF02627">
    <property type="entry name" value="CMD"/>
    <property type="match status" value="1"/>
</dbReference>
<dbReference type="GO" id="GO:0051920">
    <property type="term" value="F:peroxiredoxin activity"/>
    <property type="evidence" value="ECO:0007669"/>
    <property type="project" value="InterPro"/>
</dbReference>
<dbReference type="OrthoDB" id="2113949at2759"/>
<gene>
    <name evidence="2" type="ORF">SPPG_05821</name>
</gene>